<dbReference type="PANTHER" id="PTHR30399:SF1">
    <property type="entry name" value="UTP PYROPHOSPHATASE"/>
    <property type="match status" value="1"/>
</dbReference>
<dbReference type="PANTHER" id="PTHR30399">
    <property type="entry name" value="UNCHARACTERIZED PROTEIN YGJP"/>
    <property type="match status" value="1"/>
</dbReference>
<proteinExistence type="predicted"/>
<dbReference type="Gene3D" id="3.30.2010.10">
    <property type="entry name" value="Metalloproteases ('zincins'), catalytic domain"/>
    <property type="match status" value="1"/>
</dbReference>
<keyword evidence="2" id="KW-0378">Hydrolase</keyword>
<reference evidence="2" key="1">
    <citation type="submission" date="2016-10" db="EMBL/GenBank/DDBJ databases">
        <authorList>
            <person name="de Groot N.N."/>
        </authorList>
    </citation>
    <scope>NUCLEOTIDE SEQUENCE</scope>
</reference>
<accession>A0A1W1CF16</accession>
<dbReference type="InterPro" id="IPR002725">
    <property type="entry name" value="YgjP-like_metallopeptidase"/>
</dbReference>
<organism evidence="2">
    <name type="scientific">hydrothermal vent metagenome</name>
    <dbReference type="NCBI Taxonomy" id="652676"/>
    <lineage>
        <taxon>unclassified sequences</taxon>
        <taxon>metagenomes</taxon>
        <taxon>ecological metagenomes</taxon>
    </lineage>
</organism>
<dbReference type="EMBL" id="FPHJ01000042">
    <property type="protein sequence ID" value="SFV64327.1"/>
    <property type="molecule type" value="Genomic_DNA"/>
</dbReference>
<feature type="domain" description="YgjP-like metallopeptidase" evidence="1">
    <location>
        <begin position="11"/>
        <end position="212"/>
    </location>
</feature>
<dbReference type="InterPro" id="IPR053136">
    <property type="entry name" value="UTP_pyrophosphatase-like"/>
</dbReference>
<dbReference type="GO" id="GO:0016787">
    <property type="term" value="F:hydrolase activity"/>
    <property type="evidence" value="ECO:0007669"/>
    <property type="project" value="UniProtKB-KW"/>
</dbReference>
<dbReference type="CDD" id="cd07344">
    <property type="entry name" value="M48_yhfN_like"/>
    <property type="match status" value="1"/>
</dbReference>
<protein>
    <submittedName>
        <fullName evidence="2">Putative predicted metal-dependent hydrolase</fullName>
    </submittedName>
</protein>
<dbReference type="Pfam" id="PF01863">
    <property type="entry name" value="YgjP-like"/>
    <property type="match status" value="1"/>
</dbReference>
<dbReference type="AlphaFoldDB" id="A0A1W1CF16"/>
<name>A0A1W1CF16_9ZZZZ</name>
<evidence type="ECO:0000259" key="1">
    <source>
        <dbReference type="Pfam" id="PF01863"/>
    </source>
</evidence>
<sequence length="221" mass="26559">MEYKLIRSNRKTLAIEISQNAQLIVRAPQKLSIKKVENFINEKQNWINKKIIAIKKSLTLGEFKYTDNEKHLFLGEKYPIKLTTEQDKELIFFQNTFYLKHPINNPKEVFMNWYLTIAKKHLINRVEFFAKIHNLNYKKIKVNKAKTRWGSCSYDNNLNFNYRLIITPEFVLDYVVIHELAHTIHKNHSKDFWDFVAIMMPKYKNAKNWLKQYGGNILRVY</sequence>
<gene>
    <name evidence="2" type="ORF">MNB_SUP05-5-701</name>
</gene>
<evidence type="ECO:0000313" key="2">
    <source>
        <dbReference type="EMBL" id="SFV64327.1"/>
    </source>
</evidence>